<dbReference type="GO" id="GO:0005891">
    <property type="term" value="C:voltage-gated calcium channel complex"/>
    <property type="evidence" value="ECO:0007669"/>
    <property type="project" value="TreeGrafter"/>
</dbReference>
<feature type="signal peptide" evidence="2">
    <location>
        <begin position="1"/>
        <end position="30"/>
    </location>
</feature>
<dbReference type="EMBL" id="NEDP02005584">
    <property type="protein sequence ID" value="OWF37676.1"/>
    <property type="molecule type" value="Genomic_DNA"/>
</dbReference>
<name>A0A210PMK6_MIZYE</name>
<evidence type="ECO:0000313" key="5">
    <source>
        <dbReference type="Proteomes" id="UP000242188"/>
    </source>
</evidence>
<comment type="caution">
    <text evidence="4">The sequence shown here is derived from an EMBL/GenBank/DDBJ whole genome shotgun (WGS) entry which is preliminary data.</text>
</comment>
<dbReference type="PANTHER" id="PTHR10166">
    <property type="entry name" value="VOLTAGE-DEPENDENT CALCIUM CHANNEL SUBUNIT ALPHA-2/DELTA-RELATED"/>
    <property type="match status" value="1"/>
</dbReference>
<dbReference type="InterPro" id="IPR029151">
    <property type="entry name" value="Sensor-like_sf"/>
</dbReference>
<evidence type="ECO:0000256" key="1">
    <source>
        <dbReference type="SAM" id="MobiDB-lite"/>
    </source>
</evidence>
<organism evidence="4 5">
    <name type="scientific">Mizuhopecten yessoensis</name>
    <name type="common">Japanese scallop</name>
    <name type="synonym">Patinopecten yessoensis</name>
    <dbReference type="NCBI Taxonomy" id="6573"/>
    <lineage>
        <taxon>Eukaryota</taxon>
        <taxon>Metazoa</taxon>
        <taxon>Spiralia</taxon>
        <taxon>Lophotrochozoa</taxon>
        <taxon>Mollusca</taxon>
        <taxon>Bivalvia</taxon>
        <taxon>Autobranchia</taxon>
        <taxon>Pteriomorphia</taxon>
        <taxon>Pectinida</taxon>
        <taxon>Pectinoidea</taxon>
        <taxon>Pectinidae</taxon>
        <taxon>Mizuhopecten</taxon>
    </lineage>
</organism>
<dbReference type="InterPro" id="IPR051173">
    <property type="entry name" value="Ca_channel_alpha-2/delta"/>
</dbReference>
<keyword evidence="2" id="KW-0732">Signal</keyword>
<dbReference type="PROSITE" id="PS50234">
    <property type="entry name" value="VWFA"/>
    <property type="match status" value="1"/>
</dbReference>
<protein>
    <submittedName>
        <fullName evidence="4">VWFA and cache domain-containing protein 1</fullName>
    </submittedName>
</protein>
<sequence length="1358" mass="153885">MATLNYNNIGVFMQLLRLLCVVLLIRLSCASNAKRVRDVTDRTQEKLSLHNIGEQDEKLAKLFDDEYFTDTRQENVSPKILGGIDIANEAVKISMQLRWITNQEIGVTDMQAIYDNLKYEDEQANPQKKLDYVTDRLAARFKNYLQVLNTNKITAQNLYMFHVKQPITKKISCCHLPPMEFSEQSQYGCKISKRTSCDLYPENLPRGAFNPGRNLTEVWKSNMQYFDSLKWQYFISVDGIHTEYPANAFHGEHRCTNVHDYRHRTVFVSTVQPQPKHIVIVMDHGNSLSANQLRTAKGIAKHLLHSLSEKDRVGVVGLASRPTFSRAPSDDTCIHSSMVPVTFEATLYFSKFIDNLEKEDASTNHSLGFQVAFNIIENMVKKTKGAKIEQAMIIYISRGLLSSLTEAKDVMDIISRRNGGLGHRVIINTYAVIDDGKPIMYEKSFLQDIADQNFKKYNVRIRSPNQVVPGVMMAINSTKDLSSSVGRFYLPFNRTTNRQVRYSLPYIDKADSALTLTISQTCFHHVQVNGVTDDDKVNGVTDEDQVIGVTGVDLHMEDIVQDMTYLDGDQAYLFLINTEGYTLMHPSFSRPIKTHLQPMHTDIWHFENMDGFVKIRSDMLNKERGEEVLMVQKKVPSTNSSDPVVAVPEFYARYIWRRVEDTPFILALKTVSERKNNKKLVNIPVSKEPELVYHRLDLVPKNRMCLHLKQLATPDVSSVFLSATSFSEPYAYLSKEETKRMVQSYLLYLSDSLELLTNPGLNDDVRDDVTATGRINAEWLRRSLSSNLNDYIIRRYIATPSGVFRMLPGTLMEKTFDPTKRSWYQRAMQYPDQVTLTSPYLDVGGAGYITTISHTVFEGKRASHNPTDPIVGVMGMDITLGYFYKLLVENIPMCRHPTVKCFVMDDTGYLIAHPALIEPNGKGPVEQQHITHQEPLVANDILNHEHFVRKELCNRYNDRTVQRFYKFNTSLEGVLTNRVHGEHCARYQITHIPGTNAFIAIVNHTCDTATAFCPCSMFDRLCLNCNRMEQIECECPCECPLAMNFCTGALLKEEDMNPSCPRYPEPEMLFPLDVELMENLEPCHRPLCTERPSKMTCIGVMGCQWCQVAEDGLTPLKESYCADQRVCFGGIEGAQTPYGDQIKALLYTEPPHPVKSAPVGPVAGGIMGCFLVLALGVYCYRHHIHRDSHQYITSLPDNPNRMSQYYEAEEVEPTDDPGSGHTNFVLATFDNAASVSPYRVNTSYRRPAGGDSDHGYSTMTPHEDSEHASLPCLEPLIIGKDRYRPGPYSVVAKNPILPPPPSNYRRSRSPTPPLTRLSGCHQSIPEQTCIPQTIINTPIPELPNNVIANVQVHMVDTH</sequence>
<dbReference type="InterPro" id="IPR036465">
    <property type="entry name" value="vWFA_dom_sf"/>
</dbReference>
<dbReference type="FunFam" id="3.30.450.20:FF:000024">
    <property type="entry name" value="VWFA and cache domain-containing protein 1"/>
    <property type="match status" value="1"/>
</dbReference>
<dbReference type="Gene3D" id="3.40.50.410">
    <property type="entry name" value="von Willebrand factor, type A domain"/>
    <property type="match status" value="1"/>
</dbReference>
<evidence type="ECO:0000256" key="2">
    <source>
        <dbReference type="SAM" id="SignalP"/>
    </source>
</evidence>
<keyword evidence="5" id="KW-1185">Reference proteome</keyword>
<evidence type="ECO:0000259" key="3">
    <source>
        <dbReference type="PROSITE" id="PS50234"/>
    </source>
</evidence>
<dbReference type="Proteomes" id="UP000242188">
    <property type="component" value="Unassembled WGS sequence"/>
</dbReference>
<dbReference type="STRING" id="6573.A0A210PMK6"/>
<dbReference type="InterPro" id="IPR002035">
    <property type="entry name" value="VWF_A"/>
</dbReference>
<dbReference type="PANTHER" id="PTHR10166:SF68">
    <property type="entry name" value="VWFA AND CACHE DOMAIN-CONTAINING PROTEIN 1"/>
    <property type="match status" value="1"/>
</dbReference>
<feature type="region of interest" description="Disordered" evidence="1">
    <location>
        <begin position="1294"/>
        <end position="1314"/>
    </location>
</feature>
<accession>A0A210PMK6</accession>
<feature type="chain" id="PRO_5012465267" evidence="2">
    <location>
        <begin position="31"/>
        <end position="1358"/>
    </location>
</feature>
<feature type="domain" description="VWFA" evidence="3">
    <location>
        <begin position="277"/>
        <end position="475"/>
    </location>
</feature>
<reference evidence="4 5" key="1">
    <citation type="journal article" date="2017" name="Nat. Ecol. Evol.">
        <title>Scallop genome provides insights into evolution of bilaterian karyotype and development.</title>
        <authorList>
            <person name="Wang S."/>
            <person name="Zhang J."/>
            <person name="Jiao W."/>
            <person name="Li J."/>
            <person name="Xun X."/>
            <person name="Sun Y."/>
            <person name="Guo X."/>
            <person name="Huan P."/>
            <person name="Dong B."/>
            <person name="Zhang L."/>
            <person name="Hu X."/>
            <person name="Sun X."/>
            <person name="Wang J."/>
            <person name="Zhao C."/>
            <person name="Wang Y."/>
            <person name="Wang D."/>
            <person name="Huang X."/>
            <person name="Wang R."/>
            <person name="Lv J."/>
            <person name="Li Y."/>
            <person name="Zhang Z."/>
            <person name="Liu B."/>
            <person name="Lu W."/>
            <person name="Hui Y."/>
            <person name="Liang J."/>
            <person name="Zhou Z."/>
            <person name="Hou R."/>
            <person name="Li X."/>
            <person name="Liu Y."/>
            <person name="Li H."/>
            <person name="Ning X."/>
            <person name="Lin Y."/>
            <person name="Zhao L."/>
            <person name="Xing Q."/>
            <person name="Dou J."/>
            <person name="Li Y."/>
            <person name="Mao J."/>
            <person name="Guo H."/>
            <person name="Dou H."/>
            <person name="Li T."/>
            <person name="Mu C."/>
            <person name="Jiang W."/>
            <person name="Fu Q."/>
            <person name="Fu X."/>
            <person name="Miao Y."/>
            <person name="Liu J."/>
            <person name="Yu Q."/>
            <person name="Li R."/>
            <person name="Liao H."/>
            <person name="Li X."/>
            <person name="Kong Y."/>
            <person name="Jiang Z."/>
            <person name="Chourrout D."/>
            <person name="Li R."/>
            <person name="Bao Z."/>
        </authorList>
    </citation>
    <scope>NUCLEOTIDE SEQUENCE [LARGE SCALE GENOMIC DNA]</scope>
    <source>
        <strain evidence="4 5">PY_sf001</strain>
    </source>
</reference>
<proteinExistence type="predicted"/>
<dbReference type="OrthoDB" id="10009339at2759"/>
<dbReference type="Gene3D" id="3.30.450.20">
    <property type="entry name" value="PAS domain"/>
    <property type="match status" value="2"/>
</dbReference>
<evidence type="ECO:0000313" key="4">
    <source>
        <dbReference type="EMBL" id="OWF37676.1"/>
    </source>
</evidence>
<dbReference type="SUPFAM" id="SSF53300">
    <property type="entry name" value="vWA-like"/>
    <property type="match status" value="1"/>
</dbReference>
<dbReference type="GO" id="GO:0005245">
    <property type="term" value="F:voltage-gated calcium channel activity"/>
    <property type="evidence" value="ECO:0007669"/>
    <property type="project" value="TreeGrafter"/>
</dbReference>
<gene>
    <name evidence="4" type="ORF">KP79_PYT09270</name>
</gene>
<dbReference type="SUPFAM" id="SSF103190">
    <property type="entry name" value="Sensory domain-like"/>
    <property type="match status" value="1"/>
</dbReference>